<dbReference type="InterPro" id="IPR000182">
    <property type="entry name" value="GNAT_dom"/>
</dbReference>
<dbReference type="PROSITE" id="PS51186">
    <property type="entry name" value="GNAT"/>
    <property type="match status" value="1"/>
</dbReference>
<dbReference type="Gene3D" id="3.40.630.30">
    <property type="match status" value="1"/>
</dbReference>
<dbReference type="Proteomes" id="UP000663207">
    <property type="component" value="Chromosome"/>
</dbReference>
<dbReference type="CDD" id="cd04301">
    <property type="entry name" value="NAT_SF"/>
    <property type="match status" value="1"/>
</dbReference>
<dbReference type="EMBL" id="CP071502">
    <property type="protein sequence ID" value="QSX38404.1"/>
    <property type="molecule type" value="Genomic_DNA"/>
</dbReference>
<keyword evidence="4" id="KW-1185">Reference proteome</keyword>
<gene>
    <name evidence="3" type="ORF">JYB85_06170</name>
</gene>
<evidence type="ECO:0000256" key="1">
    <source>
        <dbReference type="ARBA" id="ARBA00022679"/>
    </source>
</evidence>
<feature type="domain" description="N-acetyltransferase" evidence="2">
    <location>
        <begin position="1"/>
        <end position="178"/>
    </location>
</feature>
<dbReference type="RefSeq" id="WP_207381488.1">
    <property type="nucleotide sequence ID" value="NZ_CP071502.1"/>
</dbReference>
<accession>A0ABX7R4J5</accession>
<protein>
    <submittedName>
        <fullName evidence="3">GNAT family N-acetyltransferase</fullName>
    </submittedName>
</protein>
<evidence type="ECO:0000313" key="4">
    <source>
        <dbReference type="Proteomes" id="UP000663207"/>
    </source>
</evidence>
<dbReference type="SUPFAM" id="SSF55729">
    <property type="entry name" value="Acyl-CoA N-acyltransferases (Nat)"/>
    <property type="match status" value="1"/>
</dbReference>
<dbReference type="PANTHER" id="PTHR13947:SF37">
    <property type="entry name" value="LD18367P"/>
    <property type="match status" value="1"/>
</dbReference>
<dbReference type="InterPro" id="IPR016181">
    <property type="entry name" value="Acyl_CoA_acyltransferase"/>
</dbReference>
<evidence type="ECO:0000259" key="2">
    <source>
        <dbReference type="PROSITE" id="PS51186"/>
    </source>
</evidence>
<proteinExistence type="predicted"/>
<sequence>MKIIEAERTDLSAFFTYLERQLAENGVGEGPLFQPLSRTQNTVGEQTRDKFSKGFDAEPGQPTWRKLWLVMDEQGRVKGHIDLRHHGGEHSFHRVLMGMGVDSSCRKLGLGQRLVNTVLAYCQAKPGIEWLDLNVLASNLPAQSLYLKCGFNIIGRTEDYYRIDGESVAEISMTISTGS</sequence>
<dbReference type="PANTHER" id="PTHR13947">
    <property type="entry name" value="GNAT FAMILY N-ACETYLTRANSFERASE"/>
    <property type="match status" value="1"/>
</dbReference>
<evidence type="ECO:0000313" key="3">
    <source>
        <dbReference type="EMBL" id="QSX38404.1"/>
    </source>
</evidence>
<keyword evidence="1" id="KW-0808">Transferase</keyword>
<organism evidence="3 4">
    <name type="scientific">Shewanella sedimentimangrovi</name>
    <dbReference type="NCBI Taxonomy" id="2814293"/>
    <lineage>
        <taxon>Bacteria</taxon>
        <taxon>Pseudomonadati</taxon>
        <taxon>Pseudomonadota</taxon>
        <taxon>Gammaproteobacteria</taxon>
        <taxon>Alteromonadales</taxon>
        <taxon>Shewanellaceae</taxon>
        <taxon>Shewanella</taxon>
    </lineage>
</organism>
<name>A0ABX7R4J5_9GAMM</name>
<dbReference type="InterPro" id="IPR050769">
    <property type="entry name" value="NAT_camello-type"/>
</dbReference>
<dbReference type="Pfam" id="PF00583">
    <property type="entry name" value="Acetyltransf_1"/>
    <property type="match status" value="1"/>
</dbReference>
<reference evidence="3 4" key="1">
    <citation type="submission" date="2021-03" db="EMBL/GenBank/DDBJ databases">
        <title>Novel species identification of genus Shewanella.</title>
        <authorList>
            <person name="Liu G."/>
            <person name="Zhang Q."/>
        </authorList>
    </citation>
    <scope>NUCLEOTIDE SEQUENCE [LARGE SCALE GENOMIC DNA]</scope>
    <source>
        <strain evidence="3 4">FJAT-52962</strain>
    </source>
</reference>